<dbReference type="GO" id="GO:0000776">
    <property type="term" value="C:kinetochore"/>
    <property type="evidence" value="ECO:0007669"/>
    <property type="project" value="TreeGrafter"/>
</dbReference>
<feature type="compositionally biased region" description="Polar residues" evidence="1">
    <location>
        <begin position="244"/>
        <end position="263"/>
    </location>
</feature>
<feature type="compositionally biased region" description="Basic residues" evidence="1">
    <location>
        <begin position="73"/>
        <end position="87"/>
    </location>
</feature>
<feature type="compositionally biased region" description="Basic and acidic residues" evidence="1">
    <location>
        <begin position="94"/>
        <end position="106"/>
    </location>
</feature>
<dbReference type="Proteomes" id="UP000325008">
    <property type="component" value="Unassembled WGS sequence"/>
</dbReference>
<dbReference type="InterPro" id="IPR000467">
    <property type="entry name" value="G_patch_dom"/>
</dbReference>
<sequence>MKPRAGPSSGASQRFDPLKLLSEIQAEPTTSAAAADSTASDAGGQDADEDDDFMSNKFLVTSEEKQPLTYTDKRRRLEAHHARKTRKSLSQQEEEARQQGLDRDLLAEAEIVAGGGTLPPEASDGTRRWELIQERESQHGNATASEGLDGTSKAMKMMLAMGYRRGEALGRRQRGGSQEVEEEEEEDDDDQDEGSTEVKSAAGRTRGPPDDTDAEGLDTDEEDAARRERDDSDAREEDEYLTGGVSSAPFSLQTGPSVTSTGLTEPLRPDQRWLGLHRRAGIGMIPPTKPDVSAAILSASSSLRSTDDEALVADFRTRVSRAHQERHELNLLTRARKTLIDLDRTAGIEYSPLWLDAPLYHLLSGHSADSNPQTIDERMHKDTAFKSAVHLLQHAFSAQDPQQKEAHKFCNLDTKSQLQLVLDCLRTSHYYCLFCGCSYTDQQDLAQHCPGQSEDDHS</sequence>
<gene>
    <name evidence="3" type="ORF">PSANT_00243</name>
</gene>
<evidence type="ECO:0000313" key="3">
    <source>
        <dbReference type="EMBL" id="SPO42560.1"/>
    </source>
</evidence>
<dbReference type="InterPro" id="IPR025239">
    <property type="entry name" value="DUF4187"/>
</dbReference>
<dbReference type="SMART" id="SM01173">
    <property type="entry name" value="DUF4187"/>
    <property type="match status" value="1"/>
</dbReference>
<feature type="compositionally biased region" description="Acidic residues" evidence="1">
    <location>
        <begin position="179"/>
        <end position="195"/>
    </location>
</feature>
<dbReference type="OrthoDB" id="786951at2759"/>
<dbReference type="InterPro" id="IPR039249">
    <property type="entry name" value="GPATCH11"/>
</dbReference>
<evidence type="ECO:0000259" key="2">
    <source>
        <dbReference type="PROSITE" id="PS50174"/>
    </source>
</evidence>
<dbReference type="EMBL" id="OOIQ01000001">
    <property type="protein sequence ID" value="SPO42560.1"/>
    <property type="molecule type" value="Genomic_DNA"/>
</dbReference>
<dbReference type="RefSeq" id="XP_014659333.1">
    <property type="nucleotide sequence ID" value="XM_014803847.1"/>
</dbReference>
<protein>
    <recommendedName>
        <fullName evidence="2">G-patch domain-containing protein</fullName>
    </recommendedName>
</protein>
<feature type="compositionally biased region" description="Basic and acidic residues" evidence="1">
    <location>
        <begin position="124"/>
        <end position="138"/>
    </location>
</feature>
<dbReference type="PANTHER" id="PTHR21032">
    <property type="entry name" value="G PATCH DOMAIN-CONTAINING PROTEIN 11"/>
    <property type="match status" value="1"/>
</dbReference>
<dbReference type="Pfam" id="PF01585">
    <property type="entry name" value="G-patch"/>
    <property type="match status" value="1"/>
</dbReference>
<organism evidence="3 4">
    <name type="scientific">Pseudozyma antarctica</name>
    <name type="common">Yeast</name>
    <name type="synonym">Candida antarctica</name>
    <dbReference type="NCBI Taxonomy" id="84753"/>
    <lineage>
        <taxon>Eukaryota</taxon>
        <taxon>Fungi</taxon>
        <taxon>Dikarya</taxon>
        <taxon>Basidiomycota</taxon>
        <taxon>Ustilaginomycotina</taxon>
        <taxon>Ustilaginomycetes</taxon>
        <taxon>Ustilaginales</taxon>
        <taxon>Ustilaginaceae</taxon>
        <taxon>Moesziomyces</taxon>
    </lineage>
</organism>
<evidence type="ECO:0000313" key="4">
    <source>
        <dbReference type="Proteomes" id="UP000325008"/>
    </source>
</evidence>
<name>A0A5C3FE51_PSEA2</name>
<dbReference type="AlphaFoldDB" id="A0A5C3FE51"/>
<keyword evidence="4" id="KW-1185">Reference proteome</keyword>
<feature type="domain" description="G-patch" evidence="2">
    <location>
        <begin position="150"/>
        <end position="198"/>
    </location>
</feature>
<dbReference type="GO" id="GO:0003676">
    <property type="term" value="F:nucleic acid binding"/>
    <property type="evidence" value="ECO:0007669"/>
    <property type="project" value="InterPro"/>
</dbReference>
<comment type="caution">
    <text evidence="3">The sequence shown here is derived from an EMBL/GenBank/DDBJ whole genome shotgun (WGS) entry which is preliminary data.</text>
</comment>
<dbReference type="PROSITE" id="PS50174">
    <property type="entry name" value="G_PATCH"/>
    <property type="match status" value="1"/>
</dbReference>
<proteinExistence type="predicted"/>
<feature type="region of interest" description="Disordered" evidence="1">
    <location>
        <begin position="1"/>
        <end position="269"/>
    </location>
</feature>
<accession>A0A5C3FE51</accession>
<evidence type="ECO:0000256" key="1">
    <source>
        <dbReference type="SAM" id="MobiDB-lite"/>
    </source>
</evidence>
<dbReference type="Pfam" id="PF13821">
    <property type="entry name" value="DUF4187"/>
    <property type="match status" value="1"/>
</dbReference>
<feature type="compositionally biased region" description="Low complexity" evidence="1">
    <location>
        <begin position="29"/>
        <end position="45"/>
    </location>
</feature>
<reference evidence="3" key="1">
    <citation type="submission" date="2018-03" db="EMBL/GenBank/DDBJ databases">
        <authorList>
            <person name="Guldener U."/>
        </authorList>
    </citation>
    <scope>NUCLEOTIDE SEQUENCE [LARGE SCALE GENOMIC DNA]</scope>
    <source>
        <strain evidence="3">ATCC34888</strain>
    </source>
</reference>
<feature type="compositionally biased region" description="Acidic residues" evidence="1">
    <location>
        <begin position="210"/>
        <end position="223"/>
    </location>
</feature>
<dbReference type="PANTHER" id="PTHR21032:SF0">
    <property type="entry name" value="G PATCH DOMAIN-CONTAINING PROTEIN 11"/>
    <property type="match status" value="1"/>
</dbReference>